<name>A0A3M7PNS8_BRAPC</name>
<keyword evidence="2" id="KW-1185">Reference proteome</keyword>
<dbReference type="Proteomes" id="UP000276133">
    <property type="component" value="Unassembled WGS sequence"/>
</dbReference>
<proteinExistence type="predicted"/>
<reference evidence="1 2" key="1">
    <citation type="journal article" date="2018" name="Sci. Rep.">
        <title>Genomic signatures of local adaptation to the degree of environmental predictability in rotifers.</title>
        <authorList>
            <person name="Franch-Gras L."/>
            <person name="Hahn C."/>
            <person name="Garcia-Roger E.M."/>
            <person name="Carmona M.J."/>
            <person name="Serra M."/>
            <person name="Gomez A."/>
        </authorList>
    </citation>
    <scope>NUCLEOTIDE SEQUENCE [LARGE SCALE GENOMIC DNA]</scope>
    <source>
        <strain evidence="1">HYR1</strain>
    </source>
</reference>
<comment type="caution">
    <text evidence="1">The sequence shown here is derived from an EMBL/GenBank/DDBJ whole genome shotgun (WGS) entry which is preliminary data.</text>
</comment>
<organism evidence="1 2">
    <name type="scientific">Brachionus plicatilis</name>
    <name type="common">Marine rotifer</name>
    <name type="synonym">Brachionus muelleri</name>
    <dbReference type="NCBI Taxonomy" id="10195"/>
    <lineage>
        <taxon>Eukaryota</taxon>
        <taxon>Metazoa</taxon>
        <taxon>Spiralia</taxon>
        <taxon>Gnathifera</taxon>
        <taxon>Rotifera</taxon>
        <taxon>Eurotatoria</taxon>
        <taxon>Monogononta</taxon>
        <taxon>Pseudotrocha</taxon>
        <taxon>Ploima</taxon>
        <taxon>Brachionidae</taxon>
        <taxon>Brachionus</taxon>
    </lineage>
</organism>
<evidence type="ECO:0000313" key="1">
    <source>
        <dbReference type="EMBL" id="RNA00777.1"/>
    </source>
</evidence>
<evidence type="ECO:0000313" key="2">
    <source>
        <dbReference type="Proteomes" id="UP000276133"/>
    </source>
</evidence>
<protein>
    <submittedName>
        <fullName evidence="1">Uncharacterized protein</fullName>
    </submittedName>
</protein>
<sequence>MQPKIDPDLVTVFTFHFIQIKSGRLYDQGKQIIWIKICGEQKHLVASIHASLHTASAHNSNIVQVGDICVNEFHGVEVSALVPSAHVIAVADHIRINWLILCDTFSVGSKEFLANFCSDC</sequence>
<dbReference type="AlphaFoldDB" id="A0A3M7PNS8"/>
<accession>A0A3M7PNS8</accession>
<gene>
    <name evidence="1" type="ORF">BpHYR1_042988</name>
</gene>
<dbReference type="EMBL" id="REGN01009614">
    <property type="protein sequence ID" value="RNA00777.1"/>
    <property type="molecule type" value="Genomic_DNA"/>
</dbReference>